<keyword evidence="3" id="KW-1185">Reference proteome</keyword>
<accession>A0ABT4AH19</accession>
<organism evidence="2 3">
    <name type="scientific">Archangium lansingense</name>
    <dbReference type="NCBI Taxonomy" id="2995310"/>
    <lineage>
        <taxon>Bacteria</taxon>
        <taxon>Pseudomonadati</taxon>
        <taxon>Myxococcota</taxon>
        <taxon>Myxococcia</taxon>
        <taxon>Myxococcales</taxon>
        <taxon>Cystobacterineae</taxon>
        <taxon>Archangiaceae</taxon>
        <taxon>Archangium</taxon>
    </lineage>
</organism>
<evidence type="ECO:0000256" key="1">
    <source>
        <dbReference type="SAM" id="MobiDB-lite"/>
    </source>
</evidence>
<dbReference type="Proteomes" id="UP001207654">
    <property type="component" value="Unassembled WGS sequence"/>
</dbReference>
<feature type="region of interest" description="Disordered" evidence="1">
    <location>
        <begin position="272"/>
        <end position="294"/>
    </location>
</feature>
<dbReference type="RefSeq" id="WP_267538842.1">
    <property type="nucleotide sequence ID" value="NZ_JAPNKA010000001.1"/>
</dbReference>
<evidence type="ECO:0000313" key="2">
    <source>
        <dbReference type="EMBL" id="MCY1080167.1"/>
    </source>
</evidence>
<dbReference type="EMBL" id="JAPNKA010000001">
    <property type="protein sequence ID" value="MCY1080167.1"/>
    <property type="molecule type" value="Genomic_DNA"/>
</dbReference>
<reference evidence="2 3" key="1">
    <citation type="submission" date="2022-11" db="EMBL/GenBank/DDBJ databases">
        <title>Minimal conservation of predation-associated metabolite biosynthetic gene clusters underscores biosynthetic potential of Myxococcota including descriptions for ten novel species: Archangium lansinium sp. nov., Myxococcus landrumus sp. nov., Nannocystis bai.</title>
        <authorList>
            <person name="Ahearne A."/>
            <person name="Stevens C."/>
            <person name="Phillips K."/>
        </authorList>
    </citation>
    <scope>NUCLEOTIDE SEQUENCE [LARGE SCALE GENOMIC DNA]</scope>
    <source>
        <strain evidence="2 3">MIWBW</strain>
    </source>
</reference>
<protein>
    <submittedName>
        <fullName evidence="2">Uncharacterized protein</fullName>
    </submittedName>
</protein>
<sequence>MTLAMALPTQEKGLGWRRHRTALLLLVFLVPVALAAWWTLRRIELLHRQHLQDALTAVVAVSHEGLQLWAEDKKADVASWAQSEHLRQAVVAQLEVPRTAESLKSSPPTERIRRLLLPLVRLHEYSGYVVLAPDGTAIASDLDAAIGLKTMLMLDPALVEAALRGEPQIGSPHRSMIPLRTVTGSRQEQPTQFVAAPVRGSEGSVVAVLVFRLAPERDLTRVVQLGRFGRTGETYAFNRRAQMVTSSRFEDEMRAVGLLRPGENSILNIELRDPETDLTEGGGRPGPGLTSRSR</sequence>
<gene>
    <name evidence="2" type="ORF">OV287_37515</name>
</gene>
<evidence type="ECO:0000313" key="3">
    <source>
        <dbReference type="Proteomes" id="UP001207654"/>
    </source>
</evidence>
<name>A0ABT4AH19_9BACT</name>
<proteinExistence type="predicted"/>
<comment type="caution">
    <text evidence="2">The sequence shown here is derived from an EMBL/GenBank/DDBJ whole genome shotgun (WGS) entry which is preliminary data.</text>
</comment>